<comment type="caution">
    <text evidence="3">The sequence shown here is derived from an EMBL/GenBank/DDBJ whole genome shotgun (WGS) entry which is preliminary data.</text>
</comment>
<dbReference type="Gene3D" id="3.90.1010.20">
    <property type="match status" value="1"/>
</dbReference>
<organism evidence="3 4">
    <name type="scientific">Candidatus Faecalibacterium intestinavium</name>
    <dbReference type="NCBI Taxonomy" id="2838580"/>
    <lineage>
        <taxon>Bacteria</taxon>
        <taxon>Bacillati</taxon>
        <taxon>Bacillota</taxon>
        <taxon>Clostridia</taxon>
        <taxon>Eubacteriales</taxon>
        <taxon>Oscillospiraceae</taxon>
        <taxon>Faecalibacterium</taxon>
    </lineage>
</organism>
<feature type="transmembrane region" description="Helical" evidence="1">
    <location>
        <begin position="9"/>
        <end position="27"/>
    </location>
</feature>
<keyword evidence="1" id="KW-0472">Membrane</keyword>
<keyword evidence="1" id="KW-0812">Transmembrane</keyword>
<evidence type="ECO:0000313" key="3">
    <source>
        <dbReference type="EMBL" id="MBU3819034.1"/>
    </source>
</evidence>
<dbReference type="InterPro" id="IPR007329">
    <property type="entry name" value="FMN-bd"/>
</dbReference>
<protein>
    <submittedName>
        <fullName evidence="3">FMN-binding protein</fullName>
    </submittedName>
</protein>
<dbReference type="GO" id="GO:0010181">
    <property type="term" value="F:FMN binding"/>
    <property type="evidence" value="ECO:0007669"/>
    <property type="project" value="InterPro"/>
</dbReference>
<accession>A0A9E2KJP0</accession>
<dbReference type="GO" id="GO:0016020">
    <property type="term" value="C:membrane"/>
    <property type="evidence" value="ECO:0007669"/>
    <property type="project" value="InterPro"/>
</dbReference>
<dbReference type="Pfam" id="PF04205">
    <property type="entry name" value="FMN_bind"/>
    <property type="match status" value="1"/>
</dbReference>
<sequence>MSKRVIRNALLMCVVTVIMAVVLALYIRSTGSVPVGGASGGYADGSYTASAQGCLSEVSVTVTVAGGAVSDVTIDASGETPALGGAAAEQLAEALKTSGSTDGVDAVAGATLTSDAIFSAMDDCLTQAAG</sequence>
<dbReference type="AlphaFoldDB" id="A0A9E2KJP0"/>
<evidence type="ECO:0000313" key="4">
    <source>
        <dbReference type="Proteomes" id="UP000824178"/>
    </source>
</evidence>
<gene>
    <name evidence="3" type="ORF">H9864_01415</name>
</gene>
<evidence type="ECO:0000256" key="1">
    <source>
        <dbReference type="SAM" id="Phobius"/>
    </source>
</evidence>
<evidence type="ECO:0000259" key="2">
    <source>
        <dbReference type="SMART" id="SM00900"/>
    </source>
</evidence>
<reference evidence="3" key="1">
    <citation type="journal article" date="2021" name="PeerJ">
        <title>Extensive microbial diversity within the chicken gut microbiome revealed by metagenomics and culture.</title>
        <authorList>
            <person name="Gilroy R."/>
            <person name="Ravi A."/>
            <person name="Getino M."/>
            <person name="Pursley I."/>
            <person name="Horton D.L."/>
            <person name="Alikhan N.F."/>
            <person name="Baker D."/>
            <person name="Gharbi K."/>
            <person name="Hall N."/>
            <person name="Watson M."/>
            <person name="Adriaenssens E.M."/>
            <person name="Foster-Nyarko E."/>
            <person name="Jarju S."/>
            <person name="Secka A."/>
            <person name="Antonio M."/>
            <person name="Oren A."/>
            <person name="Chaudhuri R.R."/>
            <person name="La Ragione R."/>
            <person name="Hildebrand F."/>
            <person name="Pallen M.J."/>
        </authorList>
    </citation>
    <scope>NUCLEOTIDE SEQUENCE</scope>
    <source>
        <strain evidence="3">742</strain>
    </source>
</reference>
<dbReference type="Proteomes" id="UP000824178">
    <property type="component" value="Unassembled WGS sequence"/>
</dbReference>
<proteinExistence type="predicted"/>
<feature type="domain" description="FMN-binding" evidence="2">
    <location>
        <begin position="53"/>
        <end position="128"/>
    </location>
</feature>
<keyword evidence="1" id="KW-1133">Transmembrane helix</keyword>
<dbReference type="SMART" id="SM00900">
    <property type="entry name" value="FMN_bind"/>
    <property type="match status" value="1"/>
</dbReference>
<reference evidence="3" key="2">
    <citation type="submission" date="2021-04" db="EMBL/GenBank/DDBJ databases">
        <authorList>
            <person name="Gilroy R."/>
        </authorList>
    </citation>
    <scope>NUCLEOTIDE SEQUENCE</scope>
    <source>
        <strain evidence="3">742</strain>
    </source>
</reference>
<name>A0A9E2KJP0_9FIRM</name>
<dbReference type="EMBL" id="JAHLFH010000023">
    <property type="protein sequence ID" value="MBU3819034.1"/>
    <property type="molecule type" value="Genomic_DNA"/>
</dbReference>